<dbReference type="Proteomes" id="UP000829401">
    <property type="component" value="Chromosome"/>
</dbReference>
<keyword evidence="2" id="KW-1185">Reference proteome</keyword>
<dbReference type="InterPro" id="IPR011761">
    <property type="entry name" value="ATP-grasp"/>
</dbReference>
<accession>A0A9E7CY64</accession>
<dbReference type="KEGG" id="aaco:K1I37_10490"/>
<gene>
    <name evidence="1" type="ORF">K1I37_10490</name>
</gene>
<dbReference type="RefSeq" id="WP_021294808.1">
    <property type="nucleotide sequence ID" value="NZ_AURB01000015.1"/>
</dbReference>
<dbReference type="eggNOG" id="COG0189">
    <property type="taxonomic scope" value="Bacteria"/>
</dbReference>
<dbReference type="EMBL" id="CP080467">
    <property type="protein sequence ID" value="UNO47182.1"/>
    <property type="molecule type" value="Genomic_DNA"/>
</dbReference>
<dbReference type="InterPro" id="IPR026838">
    <property type="entry name" value="YheC/D"/>
</dbReference>
<accession>T0CAC2</accession>
<dbReference type="GO" id="GO:0005524">
    <property type="term" value="F:ATP binding"/>
    <property type="evidence" value="ECO:0007669"/>
    <property type="project" value="UniProtKB-UniRule"/>
</dbReference>
<dbReference type="PROSITE" id="PS50975">
    <property type="entry name" value="ATP_GRASP"/>
    <property type="match status" value="1"/>
</dbReference>
<evidence type="ECO:0000313" key="2">
    <source>
        <dbReference type="Proteomes" id="UP000829401"/>
    </source>
</evidence>
<reference evidence="2" key="1">
    <citation type="journal article" date="2022" name="G3 (Bethesda)">
        <title>Unveiling the complete genome sequence of Alicyclobacillus acidoterrestris DSM 3922T, a taint-producing strain.</title>
        <authorList>
            <person name="Leonardo I.C."/>
            <person name="Barreto Crespo M.T."/>
            <person name="Gaspar F.B."/>
        </authorList>
    </citation>
    <scope>NUCLEOTIDE SEQUENCE [LARGE SCALE GENOMIC DNA]</scope>
    <source>
        <strain evidence="2">DSM 3922</strain>
    </source>
</reference>
<protein>
    <submittedName>
        <fullName evidence="1">YheC/YheD family protein</fullName>
    </submittedName>
</protein>
<proteinExistence type="predicted"/>
<evidence type="ECO:0000313" key="1">
    <source>
        <dbReference type="EMBL" id="UNO47182.1"/>
    </source>
</evidence>
<dbReference type="SUPFAM" id="SSF56059">
    <property type="entry name" value="Glutathione synthetase ATP-binding domain-like"/>
    <property type="match status" value="1"/>
</dbReference>
<dbReference type="GO" id="GO:0046872">
    <property type="term" value="F:metal ion binding"/>
    <property type="evidence" value="ECO:0007669"/>
    <property type="project" value="InterPro"/>
</dbReference>
<sequence length="423" mass="47411">MSQQPNAEMVWLRQKNHIVHVVQPRVAAKSQKWPAYARVLGGHTQLPITQSLPQGQILYRCPVSLYERGAVAEVGPVFAILAGEGKNGFVGARLNFRDVIECGRKQGAFVYVVATNDVHTGNTWFGYVRLGHQRWVRIPCPRPQAVYNRIPTRALERRKSAIRARQVIRQLGIPMFNREYFNKARIYALVRSHGLSSFLPDTEPELNRERLFDMLQKHASVYLKPAGGSVGHGMVRIDSTKSGWTVAVLKQGQTNKHACATAEALWQTVQRERVPGRYVIQQAIPLVEYRGRPCDFRVLLQKQDGTWQVVGRGVRVSGIGRITTHVPNGGSIANADTVLKEAFGDAAERVDDRLVQSVLDAARAIDDGYQGELGEMSMDIGIDPQGHAWFFEANAKPMKFDEPEIRRKSLEGVIQHLRERAGL</sequence>
<dbReference type="OrthoDB" id="2371125at2"/>
<dbReference type="Pfam" id="PF14398">
    <property type="entry name" value="ATPgrasp_YheCD"/>
    <property type="match status" value="1"/>
</dbReference>
<dbReference type="STRING" id="1356854.N007_18510"/>
<name>T0CAC2_ALIAG</name>
<organism evidence="1 2">
    <name type="scientific">Alicyclobacillus acidoterrestris (strain ATCC 49025 / DSM 3922 / CIP 106132 / NCIMB 13137 / GD3B)</name>
    <dbReference type="NCBI Taxonomy" id="1356854"/>
    <lineage>
        <taxon>Bacteria</taxon>
        <taxon>Bacillati</taxon>
        <taxon>Bacillota</taxon>
        <taxon>Bacilli</taxon>
        <taxon>Bacillales</taxon>
        <taxon>Alicyclobacillaceae</taxon>
        <taxon>Alicyclobacillus</taxon>
    </lineage>
</organism>
<dbReference type="AlphaFoldDB" id="T0CAC2"/>